<comment type="caution">
    <text evidence="1">The sequence shown here is derived from an EMBL/GenBank/DDBJ whole genome shotgun (WGS) entry which is preliminary data.</text>
</comment>
<protein>
    <submittedName>
        <fullName evidence="1">Uncharacterized protein</fullName>
    </submittedName>
</protein>
<proteinExistence type="predicted"/>
<keyword evidence="2" id="KW-1185">Reference proteome</keyword>
<sequence>MVAFEQMHYPSEAYVTDYFKILDFLVYNGDDVDLLVRRGIITSIKDNNEVLSMIPLCLYEIGSFPDDPVHKWKACVKTISIAAVVILVLTIVQTFCSVVSLFKS</sequence>
<gene>
    <name evidence="1" type="ORF">L6164_016475</name>
</gene>
<name>A0ACB9NNT5_BAUVA</name>
<organism evidence="1 2">
    <name type="scientific">Bauhinia variegata</name>
    <name type="common">Purple orchid tree</name>
    <name type="synonym">Phanera variegata</name>
    <dbReference type="NCBI Taxonomy" id="167791"/>
    <lineage>
        <taxon>Eukaryota</taxon>
        <taxon>Viridiplantae</taxon>
        <taxon>Streptophyta</taxon>
        <taxon>Embryophyta</taxon>
        <taxon>Tracheophyta</taxon>
        <taxon>Spermatophyta</taxon>
        <taxon>Magnoliopsida</taxon>
        <taxon>eudicotyledons</taxon>
        <taxon>Gunneridae</taxon>
        <taxon>Pentapetalae</taxon>
        <taxon>rosids</taxon>
        <taxon>fabids</taxon>
        <taxon>Fabales</taxon>
        <taxon>Fabaceae</taxon>
        <taxon>Cercidoideae</taxon>
        <taxon>Cercideae</taxon>
        <taxon>Bauhiniinae</taxon>
        <taxon>Bauhinia</taxon>
    </lineage>
</organism>
<dbReference type="Proteomes" id="UP000828941">
    <property type="component" value="Chromosome 6"/>
</dbReference>
<evidence type="ECO:0000313" key="2">
    <source>
        <dbReference type="Proteomes" id="UP000828941"/>
    </source>
</evidence>
<evidence type="ECO:0000313" key="1">
    <source>
        <dbReference type="EMBL" id="KAI4338127.1"/>
    </source>
</evidence>
<reference evidence="1 2" key="1">
    <citation type="journal article" date="2022" name="DNA Res.">
        <title>Chromosomal-level genome assembly of the orchid tree Bauhinia variegata (Leguminosae; Cercidoideae) supports the allotetraploid origin hypothesis of Bauhinia.</title>
        <authorList>
            <person name="Zhong Y."/>
            <person name="Chen Y."/>
            <person name="Zheng D."/>
            <person name="Pang J."/>
            <person name="Liu Y."/>
            <person name="Luo S."/>
            <person name="Meng S."/>
            <person name="Qian L."/>
            <person name="Wei D."/>
            <person name="Dai S."/>
            <person name="Zhou R."/>
        </authorList>
    </citation>
    <scope>NUCLEOTIDE SEQUENCE [LARGE SCALE GENOMIC DNA]</scope>
    <source>
        <strain evidence="1">BV-YZ2020</strain>
    </source>
</reference>
<dbReference type="EMBL" id="CM039431">
    <property type="protein sequence ID" value="KAI4338127.1"/>
    <property type="molecule type" value="Genomic_DNA"/>
</dbReference>
<accession>A0ACB9NNT5</accession>